<dbReference type="AlphaFoldDB" id="A0A9W7DDS6"/>
<sequence>MSDLEYGEFELEHRYQDVVNRLQWNTLKFNHTGEYLCASTLGATHDIYIWETSMGSLIKILEGSNEELIDVDWNYRNVAIVANGMDTGMVYIWSIIIPQRWSALAPDFEEIEENIDYEEKEDEFDLHDLDDDLNKIEEVEKVVVDVLTKEETDARGFPFDESFVIDVDLSLADD</sequence>
<evidence type="ECO:0000256" key="3">
    <source>
        <dbReference type="ARBA" id="ARBA00022737"/>
    </source>
</evidence>
<protein>
    <submittedName>
        <fullName evidence="5">Unnamed protein product</fullName>
    </submittedName>
</protein>
<dbReference type="Gene3D" id="2.130.10.10">
    <property type="entry name" value="YVTN repeat-like/Quinoprotein amine dehydrogenase"/>
    <property type="match status" value="1"/>
</dbReference>
<dbReference type="OrthoDB" id="196858at2759"/>
<evidence type="ECO:0000313" key="6">
    <source>
        <dbReference type="Proteomes" id="UP001165063"/>
    </source>
</evidence>
<dbReference type="GO" id="GO:0048188">
    <property type="term" value="C:Set1C/COMPASS complex"/>
    <property type="evidence" value="ECO:0007669"/>
    <property type="project" value="InterPro"/>
</dbReference>
<dbReference type="PANTHER" id="PTHR44040:SF1">
    <property type="entry name" value="RETINOBLASTOMA-BINDING PROTEIN 5"/>
    <property type="match status" value="1"/>
</dbReference>
<gene>
    <name evidence="5" type="ORF">Amon01_000140000</name>
</gene>
<evidence type="ECO:0000256" key="4">
    <source>
        <dbReference type="ARBA" id="ARBA00023242"/>
    </source>
</evidence>
<dbReference type="Proteomes" id="UP001165063">
    <property type="component" value="Unassembled WGS sequence"/>
</dbReference>
<keyword evidence="3" id="KW-0677">Repeat</keyword>
<dbReference type="SUPFAM" id="SSF50978">
    <property type="entry name" value="WD40 repeat-like"/>
    <property type="match status" value="1"/>
</dbReference>
<dbReference type="InterPro" id="IPR015943">
    <property type="entry name" value="WD40/YVTN_repeat-like_dom_sf"/>
</dbReference>
<keyword evidence="4" id="KW-0539">Nucleus</keyword>
<evidence type="ECO:0000313" key="5">
    <source>
        <dbReference type="EMBL" id="GMG20665.1"/>
    </source>
</evidence>
<organism evidence="5 6">
    <name type="scientific">Ambrosiozyma monospora</name>
    <name type="common">Yeast</name>
    <name type="synonym">Endomycopsis monosporus</name>
    <dbReference type="NCBI Taxonomy" id="43982"/>
    <lineage>
        <taxon>Eukaryota</taxon>
        <taxon>Fungi</taxon>
        <taxon>Dikarya</taxon>
        <taxon>Ascomycota</taxon>
        <taxon>Saccharomycotina</taxon>
        <taxon>Pichiomycetes</taxon>
        <taxon>Pichiales</taxon>
        <taxon>Pichiaceae</taxon>
        <taxon>Ambrosiozyma</taxon>
    </lineage>
</organism>
<comment type="subcellular location">
    <subcellularLocation>
        <location evidence="1">Nucleus</location>
    </subcellularLocation>
</comment>
<comment type="caution">
    <text evidence="5">The sequence shown here is derived from an EMBL/GenBank/DDBJ whole genome shotgun (WGS) entry which is preliminary data.</text>
</comment>
<dbReference type="EMBL" id="BSXU01000431">
    <property type="protein sequence ID" value="GMG20665.1"/>
    <property type="molecule type" value="Genomic_DNA"/>
</dbReference>
<evidence type="ECO:0000256" key="1">
    <source>
        <dbReference type="ARBA" id="ARBA00004123"/>
    </source>
</evidence>
<dbReference type="InterPro" id="IPR036322">
    <property type="entry name" value="WD40_repeat_dom_sf"/>
</dbReference>
<reference evidence="5" key="1">
    <citation type="submission" date="2023-04" db="EMBL/GenBank/DDBJ databases">
        <title>Ambrosiozyma monospora NBRC 1965.</title>
        <authorList>
            <person name="Ichikawa N."/>
            <person name="Sato H."/>
            <person name="Tonouchi N."/>
        </authorList>
    </citation>
    <scope>NUCLEOTIDE SEQUENCE</scope>
    <source>
        <strain evidence="5">NBRC 1965</strain>
    </source>
</reference>
<name>A0A9W7DDS6_AMBMO</name>
<keyword evidence="6" id="KW-1185">Reference proteome</keyword>
<keyword evidence="2" id="KW-0853">WD repeat</keyword>
<evidence type="ECO:0000256" key="2">
    <source>
        <dbReference type="ARBA" id="ARBA00022574"/>
    </source>
</evidence>
<dbReference type="InterPro" id="IPR037850">
    <property type="entry name" value="RBBP5/Swd1"/>
</dbReference>
<proteinExistence type="predicted"/>
<dbReference type="PANTHER" id="PTHR44040">
    <property type="entry name" value="RETINOBLASTOMA-BINDING PROTEIN 5"/>
    <property type="match status" value="1"/>
</dbReference>
<accession>A0A9W7DDS6</accession>